<dbReference type="InterPro" id="IPR017871">
    <property type="entry name" value="ABC_transporter-like_CS"/>
</dbReference>
<dbReference type="InterPro" id="IPR027417">
    <property type="entry name" value="P-loop_NTPase"/>
</dbReference>
<dbReference type="Pfam" id="PF00005">
    <property type="entry name" value="ABC_tran"/>
    <property type="match status" value="1"/>
</dbReference>
<dbReference type="EMBL" id="AP024237">
    <property type="protein sequence ID" value="BCO37397.1"/>
    <property type="molecule type" value="Genomic_DNA"/>
</dbReference>
<dbReference type="OrthoDB" id="8481147at2"/>
<gene>
    <name evidence="5" type="ORF">MHEC_38300</name>
</gene>
<dbReference type="GO" id="GO:0016887">
    <property type="term" value="F:ATP hydrolysis activity"/>
    <property type="evidence" value="ECO:0007669"/>
    <property type="project" value="InterPro"/>
</dbReference>
<name>A0A2G8B8H7_9MYCO</name>
<proteinExistence type="predicted"/>
<dbReference type="AlphaFoldDB" id="A0A2G8B8H7"/>
<dbReference type="Proteomes" id="UP000595446">
    <property type="component" value="Chromosome"/>
</dbReference>
<dbReference type="RefSeq" id="WP_048891849.1">
    <property type="nucleotide sequence ID" value="NZ_AP024237.1"/>
</dbReference>
<dbReference type="PROSITE" id="PS50893">
    <property type="entry name" value="ABC_TRANSPORTER_2"/>
    <property type="match status" value="1"/>
</dbReference>
<organism evidence="5 6">
    <name type="scientific">Mycobacterium heckeshornense</name>
    <dbReference type="NCBI Taxonomy" id="110505"/>
    <lineage>
        <taxon>Bacteria</taxon>
        <taxon>Bacillati</taxon>
        <taxon>Actinomycetota</taxon>
        <taxon>Actinomycetes</taxon>
        <taxon>Mycobacteriales</taxon>
        <taxon>Mycobacteriaceae</taxon>
        <taxon>Mycobacterium</taxon>
    </lineage>
</organism>
<keyword evidence="1" id="KW-0813">Transport</keyword>
<accession>A0A2G8B8H7</accession>
<dbReference type="PROSITE" id="PS00211">
    <property type="entry name" value="ABC_TRANSPORTER_1"/>
    <property type="match status" value="1"/>
</dbReference>
<dbReference type="InterPro" id="IPR005670">
    <property type="entry name" value="PstB-like"/>
</dbReference>
<dbReference type="STRING" id="110505.ACT16_12750"/>
<dbReference type="GO" id="GO:0035435">
    <property type="term" value="P:phosphate ion transmembrane transport"/>
    <property type="evidence" value="ECO:0007669"/>
    <property type="project" value="InterPro"/>
</dbReference>
<dbReference type="PANTHER" id="PTHR43423:SF1">
    <property type="entry name" value="ABC TRANSPORTER I FAMILY MEMBER 17"/>
    <property type="match status" value="1"/>
</dbReference>
<dbReference type="Gene3D" id="3.40.50.300">
    <property type="entry name" value="P-loop containing nucleotide triphosphate hydrolases"/>
    <property type="match status" value="1"/>
</dbReference>
<evidence type="ECO:0000256" key="4">
    <source>
        <dbReference type="ARBA" id="ARBA00022967"/>
    </source>
</evidence>
<dbReference type="PANTHER" id="PTHR43423">
    <property type="entry name" value="ABC TRANSPORTER I FAMILY MEMBER 17"/>
    <property type="match status" value="1"/>
</dbReference>
<evidence type="ECO:0000313" key="5">
    <source>
        <dbReference type="EMBL" id="BCO37397.1"/>
    </source>
</evidence>
<dbReference type="InterPro" id="IPR003593">
    <property type="entry name" value="AAA+_ATPase"/>
</dbReference>
<dbReference type="GO" id="GO:0005524">
    <property type="term" value="F:ATP binding"/>
    <property type="evidence" value="ECO:0007669"/>
    <property type="project" value="UniProtKB-KW"/>
</dbReference>
<reference evidence="5 6" key="1">
    <citation type="submission" date="2020-12" db="EMBL/GenBank/DDBJ databases">
        <title>Complete genome sequence of Mycobacterium heckeshornense JCM 15655T, closely related to a pathogenic non-tuberculous mycobacterial species Mycobacterium xenopi.</title>
        <authorList>
            <person name="Yoshida M."/>
            <person name="Fukano H."/>
            <person name="Asakura T."/>
            <person name="Suzuki M."/>
            <person name="Hoshino Y."/>
        </authorList>
    </citation>
    <scope>NUCLEOTIDE SEQUENCE [LARGE SCALE GENOMIC DNA]</scope>
    <source>
        <strain evidence="5 6">JCM 15655</strain>
    </source>
</reference>
<dbReference type="InterPro" id="IPR003439">
    <property type="entry name" value="ABC_transporter-like_ATP-bd"/>
</dbReference>
<dbReference type="CDD" id="cd03260">
    <property type="entry name" value="ABC_PstB_phosphate_transporter"/>
    <property type="match status" value="1"/>
</dbReference>
<dbReference type="GO" id="GO:0005315">
    <property type="term" value="F:phosphate transmembrane transporter activity"/>
    <property type="evidence" value="ECO:0007669"/>
    <property type="project" value="InterPro"/>
</dbReference>
<dbReference type="SUPFAM" id="SSF52540">
    <property type="entry name" value="P-loop containing nucleoside triphosphate hydrolases"/>
    <property type="match status" value="1"/>
</dbReference>
<evidence type="ECO:0000256" key="2">
    <source>
        <dbReference type="ARBA" id="ARBA00022741"/>
    </source>
</evidence>
<keyword evidence="4" id="KW-1278">Translocase</keyword>
<sequence length="229" mass="24416">MADTEPVFDFADVVVERAGLRALDGFSAAIPKRGVTVVFGPSGSGKSTLLRLCNRLEVPTSGRVLFCGKDIAALDPLWLRRRVGMCFQRPTPFPGTVAENLRAADPAASDARMSETLARVALTGSWLDRDATALSGGEAQRMCLARTLMAQPEVLLLDEPTSAVDAAAARVIEHAVRDLADGQGTPAVWVTHDAAQVERIADWVVYLDNGRCTGFEPAASKPGNEEVTP</sequence>
<keyword evidence="2" id="KW-0547">Nucleotide-binding</keyword>
<evidence type="ECO:0000313" key="6">
    <source>
        <dbReference type="Proteomes" id="UP000595446"/>
    </source>
</evidence>
<evidence type="ECO:0000256" key="3">
    <source>
        <dbReference type="ARBA" id="ARBA00022840"/>
    </source>
</evidence>
<evidence type="ECO:0000256" key="1">
    <source>
        <dbReference type="ARBA" id="ARBA00022448"/>
    </source>
</evidence>
<protein>
    <submittedName>
        <fullName evidence="5">Phosphate ABC transporter ATP-binding protein</fullName>
    </submittedName>
</protein>
<keyword evidence="6" id="KW-1185">Reference proteome</keyword>
<keyword evidence="3 5" id="KW-0067">ATP-binding</keyword>
<dbReference type="SMART" id="SM00382">
    <property type="entry name" value="AAA"/>
    <property type="match status" value="1"/>
</dbReference>
<dbReference type="GO" id="GO:0016020">
    <property type="term" value="C:membrane"/>
    <property type="evidence" value="ECO:0007669"/>
    <property type="project" value="InterPro"/>
</dbReference>